<keyword evidence="3" id="KW-1185">Reference proteome</keyword>
<proteinExistence type="predicted"/>
<dbReference type="Proteomes" id="UP001231189">
    <property type="component" value="Unassembled WGS sequence"/>
</dbReference>
<feature type="region of interest" description="Disordered" evidence="1">
    <location>
        <begin position="81"/>
        <end position="174"/>
    </location>
</feature>
<sequence length="174" mass="19693">MEAEQKKERAEKQLAERNSEFIKEKGEFVLKKNVDSETIKRQQKELNGLRKYMETAERHWDLLSENLLDVGALLDAVSGYDTTHRPAEGSSTKNSRQGGSSWQTRAHTDEHKRAQRGSPRLRNPELSLPGPAPRMLPKRNPRTEEEESEEDVSSPAEDAKEKDPEGDASPSKAE</sequence>
<organism evidence="2 3">
    <name type="scientific">Lolium multiflorum</name>
    <name type="common">Italian ryegrass</name>
    <name type="synonym">Lolium perenne subsp. multiflorum</name>
    <dbReference type="NCBI Taxonomy" id="4521"/>
    <lineage>
        <taxon>Eukaryota</taxon>
        <taxon>Viridiplantae</taxon>
        <taxon>Streptophyta</taxon>
        <taxon>Embryophyta</taxon>
        <taxon>Tracheophyta</taxon>
        <taxon>Spermatophyta</taxon>
        <taxon>Magnoliopsida</taxon>
        <taxon>Liliopsida</taxon>
        <taxon>Poales</taxon>
        <taxon>Poaceae</taxon>
        <taxon>BOP clade</taxon>
        <taxon>Pooideae</taxon>
        <taxon>Poodae</taxon>
        <taxon>Poeae</taxon>
        <taxon>Poeae Chloroplast Group 2 (Poeae type)</taxon>
        <taxon>Loliodinae</taxon>
        <taxon>Loliinae</taxon>
        <taxon>Lolium</taxon>
    </lineage>
</organism>
<evidence type="ECO:0000313" key="2">
    <source>
        <dbReference type="EMBL" id="KAK1663039.1"/>
    </source>
</evidence>
<comment type="caution">
    <text evidence="2">The sequence shown here is derived from an EMBL/GenBank/DDBJ whole genome shotgun (WGS) entry which is preliminary data.</text>
</comment>
<protein>
    <submittedName>
        <fullName evidence="2">Uncharacterized protein</fullName>
    </submittedName>
</protein>
<name>A0AAD8WHZ0_LOLMU</name>
<reference evidence="2" key="1">
    <citation type="submission" date="2023-07" db="EMBL/GenBank/DDBJ databases">
        <title>A chromosome-level genome assembly of Lolium multiflorum.</title>
        <authorList>
            <person name="Chen Y."/>
            <person name="Copetti D."/>
            <person name="Kolliker R."/>
            <person name="Studer B."/>
        </authorList>
    </citation>
    <scope>NUCLEOTIDE SEQUENCE</scope>
    <source>
        <strain evidence="2">02402/16</strain>
        <tissue evidence="2">Leaf</tissue>
    </source>
</reference>
<dbReference type="EMBL" id="JAUUTY010000003">
    <property type="protein sequence ID" value="KAK1663039.1"/>
    <property type="molecule type" value="Genomic_DNA"/>
</dbReference>
<evidence type="ECO:0000313" key="3">
    <source>
        <dbReference type="Proteomes" id="UP001231189"/>
    </source>
</evidence>
<feature type="compositionally biased region" description="Polar residues" evidence="1">
    <location>
        <begin position="89"/>
        <end position="105"/>
    </location>
</feature>
<dbReference type="AlphaFoldDB" id="A0AAD8WHZ0"/>
<evidence type="ECO:0000256" key="1">
    <source>
        <dbReference type="SAM" id="MobiDB-lite"/>
    </source>
</evidence>
<accession>A0AAD8WHZ0</accession>
<gene>
    <name evidence="2" type="ORF">QYE76_051198</name>
</gene>